<name>A0ABV6Y9R1_9HYPH</name>
<reference evidence="2 3" key="1">
    <citation type="submission" date="2024-09" db="EMBL/GenBank/DDBJ databases">
        <title>Nodulacao em especies de Leguminosae Basais da Amazonia e Caracterizacao dos Rizobios e Bacterias Associadas aos Nodulos.</title>
        <authorList>
            <person name="Jambeiro I.C.A."/>
            <person name="Lopes I.S."/>
            <person name="Aguiar E.R.G.R."/>
            <person name="Santos A.F.J."/>
            <person name="Dos Santos J.M.F."/>
            <person name="Gross E."/>
        </authorList>
    </citation>
    <scope>NUCLEOTIDE SEQUENCE [LARGE SCALE GENOMIC DNA]</scope>
    <source>
        <strain evidence="2 3">BRUESC1165</strain>
    </source>
</reference>
<proteinExistence type="predicted"/>
<dbReference type="Proteomes" id="UP001593940">
    <property type="component" value="Unassembled WGS sequence"/>
</dbReference>
<protein>
    <submittedName>
        <fullName evidence="2">DUF6481 family protein</fullName>
    </submittedName>
</protein>
<evidence type="ECO:0000313" key="2">
    <source>
        <dbReference type="EMBL" id="MFC1458016.1"/>
    </source>
</evidence>
<evidence type="ECO:0000256" key="1">
    <source>
        <dbReference type="SAM" id="Coils"/>
    </source>
</evidence>
<dbReference type="RefSeq" id="WP_312887586.1">
    <property type="nucleotide sequence ID" value="NZ_JAFBID010000078.1"/>
</dbReference>
<dbReference type="Pfam" id="PF20089">
    <property type="entry name" value="DUF6481"/>
    <property type="match status" value="1"/>
</dbReference>
<organism evidence="2 3">
    <name type="scientific">Microvirga arabica</name>
    <dbReference type="NCBI Taxonomy" id="1128671"/>
    <lineage>
        <taxon>Bacteria</taxon>
        <taxon>Pseudomonadati</taxon>
        <taxon>Pseudomonadota</taxon>
        <taxon>Alphaproteobacteria</taxon>
        <taxon>Hyphomicrobiales</taxon>
        <taxon>Methylobacteriaceae</taxon>
        <taxon>Microvirga</taxon>
    </lineage>
</organism>
<accession>A0ABV6Y9R1</accession>
<keyword evidence="1" id="KW-0175">Coiled coil</keyword>
<sequence>MKQKDFGDRLSAAKDVKQAMAAKFRQRPSPDDPAVAERRAARVAVSAARDARIAEREAQRVAESARLAAEREILAAKQAEQEKRAAIEKIENEARLEAERKAARDARYAARKARK</sequence>
<feature type="coiled-coil region" evidence="1">
    <location>
        <begin position="62"/>
        <end position="96"/>
    </location>
</feature>
<keyword evidence="3" id="KW-1185">Reference proteome</keyword>
<comment type="caution">
    <text evidence="2">The sequence shown here is derived from an EMBL/GenBank/DDBJ whole genome shotgun (WGS) entry which is preliminary data.</text>
</comment>
<dbReference type="EMBL" id="JBHOMY010000039">
    <property type="protein sequence ID" value="MFC1458016.1"/>
    <property type="molecule type" value="Genomic_DNA"/>
</dbReference>
<dbReference type="InterPro" id="IPR045510">
    <property type="entry name" value="DUF6481"/>
</dbReference>
<evidence type="ECO:0000313" key="3">
    <source>
        <dbReference type="Proteomes" id="UP001593940"/>
    </source>
</evidence>
<gene>
    <name evidence="2" type="ORF">ACETIH_15125</name>
</gene>